<comment type="caution">
    <text evidence="2">The sequence shown here is derived from an EMBL/GenBank/DDBJ whole genome shotgun (WGS) entry which is preliminary data.</text>
</comment>
<dbReference type="GO" id="GO:0005811">
    <property type="term" value="C:lipid droplet"/>
    <property type="evidence" value="ECO:0007669"/>
    <property type="project" value="InterPro"/>
</dbReference>
<accession>A0AAV5BWP7</accession>
<dbReference type="PANTHER" id="PTHR11764:SF20">
    <property type="entry name" value="LANOSTEROL SYNTHASE"/>
    <property type="match status" value="1"/>
</dbReference>
<dbReference type="GO" id="GO:0031559">
    <property type="term" value="F:oxidosqualene cyclase activity"/>
    <property type="evidence" value="ECO:0007669"/>
    <property type="project" value="UniProtKB-ARBA"/>
</dbReference>
<dbReference type="Proteomes" id="UP001054889">
    <property type="component" value="Unassembled WGS sequence"/>
</dbReference>
<dbReference type="InterPro" id="IPR018333">
    <property type="entry name" value="Squalene_cyclase"/>
</dbReference>
<protein>
    <recommendedName>
        <fullName evidence="4">Cycloartenol synthase</fullName>
    </recommendedName>
</protein>
<dbReference type="PANTHER" id="PTHR11764">
    <property type="entry name" value="TERPENE CYCLASE/MUTASE FAMILY MEMBER"/>
    <property type="match status" value="1"/>
</dbReference>
<reference evidence="2" key="1">
    <citation type="journal article" date="2018" name="DNA Res.">
        <title>Multiple hybrid de novo genome assembly of finger millet, an orphan allotetraploid crop.</title>
        <authorList>
            <person name="Hatakeyama M."/>
            <person name="Aluri S."/>
            <person name="Balachadran M.T."/>
            <person name="Sivarajan S.R."/>
            <person name="Patrignani A."/>
            <person name="Gruter S."/>
            <person name="Poveda L."/>
            <person name="Shimizu-Inatsugi R."/>
            <person name="Baeten J."/>
            <person name="Francoijs K.J."/>
            <person name="Nataraja K.N."/>
            <person name="Reddy Y.A.N."/>
            <person name="Phadnis S."/>
            <person name="Ravikumar R.L."/>
            <person name="Schlapbach R."/>
            <person name="Sreeman S.M."/>
            <person name="Shimizu K.K."/>
        </authorList>
    </citation>
    <scope>NUCLEOTIDE SEQUENCE</scope>
</reference>
<dbReference type="GO" id="GO:0016104">
    <property type="term" value="P:triterpenoid biosynthetic process"/>
    <property type="evidence" value="ECO:0007669"/>
    <property type="project" value="InterPro"/>
</dbReference>
<dbReference type="AlphaFoldDB" id="A0AAV5BWP7"/>
<dbReference type="EMBL" id="BQKI01000003">
    <property type="protein sequence ID" value="GJM90175.1"/>
    <property type="molecule type" value="Genomic_DNA"/>
</dbReference>
<evidence type="ECO:0008006" key="4">
    <source>
        <dbReference type="Google" id="ProtNLM"/>
    </source>
</evidence>
<keyword evidence="3" id="KW-1185">Reference proteome</keyword>
<comment type="similarity">
    <text evidence="1">Belongs to the terpene cyclase/mutase family.</text>
</comment>
<dbReference type="InterPro" id="IPR008930">
    <property type="entry name" value="Terpenoid_cyclase/PrenylTrfase"/>
</dbReference>
<evidence type="ECO:0000256" key="1">
    <source>
        <dbReference type="ARBA" id="ARBA00009755"/>
    </source>
</evidence>
<dbReference type="SUPFAM" id="SSF48239">
    <property type="entry name" value="Terpenoid cyclases/Protein prenyltransferases"/>
    <property type="match status" value="2"/>
</dbReference>
<evidence type="ECO:0000313" key="2">
    <source>
        <dbReference type="EMBL" id="GJM90175.1"/>
    </source>
</evidence>
<sequence>MWRLRIAEGGGDPWLRTKNGHVGRQVWEFDAAAEPDPDVEAARRRFTERRHHLKHSADLLMRLQVTITPSPRAFSALYRNYYAVSSRKLTDLCISDHQKYFVLLFILQFAKENPLELDLPAIKLEEHEDVTEEAVLTSLKRAIRRISTLQAHDGHWPGDYGGPMFNMPGLVLT</sequence>
<reference evidence="2" key="2">
    <citation type="submission" date="2021-12" db="EMBL/GenBank/DDBJ databases">
        <title>Resequencing data analysis of finger millet.</title>
        <authorList>
            <person name="Hatakeyama M."/>
            <person name="Aluri S."/>
            <person name="Balachadran M.T."/>
            <person name="Sivarajan S.R."/>
            <person name="Poveda L."/>
            <person name="Shimizu-Inatsugi R."/>
            <person name="Schlapbach R."/>
            <person name="Sreeman S.M."/>
            <person name="Shimizu K.K."/>
        </authorList>
    </citation>
    <scope>NUCLEOTIDE SEQUENCE</scope>
</reference>
<evidence type="ECO:0000313" key="3">
    <source>
        <dbReference type="Proteomes" id="UP001054889"/>
    </source>
</evidence>
<name>A0AAV5BWP7_ELECO</name>
<gene>
    <name evidence="2" type="primary">ga06432</name>
    <name evidence="2" type="ORF">PR202_ga06432</name>
</gene>
<proteinExistence type="inferred from homology"/>
<organism evidence="2 3">
    <name type="scientific">Eleusine coracana subsp. coracana</name>
    <dbReference type="NCBI Taxonomy" id="191504"/>
    <lineage>
        <taxon>Eukaryota</taxon>
        <taxon>Viridiplantae</taxon>
        <taxon>Streptophyta</taxon>
        <taxon>Embryophyta</taxon>
        <taxon>Tracheophyta</taxon>
        <taxon>Spermatophyta</taxon>
        <taxon>Magnoliopsida</taxon>
        <taxon>Liliopsida</taxon>
        <taxon>Poales</taxon>
        <taxon>Poaceae</taxon>
        <taxon>PACMAD clade</taxon>
        <taxon>Chloridoideae</taxon>
        <taxon>Cynodonteae</taxon>
        <taxon>Eleusininae</taxon>
        <taxon>Eleusine</taxon>
    </lineage>
</organism>